<reference evidence="1 2" key="1">
    <citation type="journal article" date="2018" name="Front. Plant Sci.">
        <title>Red Clover (Trifolium pratense) and Zigzag Clover (T. medium) - A Picture of Genomic Similarities and Differences.</title>
        <authorList>
            <person name="Dluhosova J."/>
            <person name="Istvanek J."/>
            <person name="Nedelnik J."/>
            <person name="Repkova J."/>
        </authorList>
    </citation>
    <scope>NUCLEOTIDE SEQUENCE [LARGE SCALE GENOMIC DNA]</scope>
    <source>
        <strain evidence="2">cv. 10/8</strain>
        <tissue evidence="1">Leaf</tissue>
    </source>
</reference>
<dbReference type="GO" id="GO:0003743">
    <property type="term" value="F:translation initiation factor activity"/>
    <property type="evidence" value="ECO:0007669"/>
    <property type="project" value="UniProtKB-KW"/>
</dbReference>
<organism evidence="1 2">
    <name type="scientific">Trifolium medium</name>
    <dbReference type="NCBI Taxonomy" id="97028"/>
    <lineage>
        <taxon>Eukaryota</taxon>
        <taxon>Viridiplantae</taxon>
        <taxon>Streptophyta</taxon>
        <taxon>Embryophyta</taxon>
        <taxon>Tracheophyta</taxon>
        <taxon>Spermatophyta</taxon>
        <taxon>Magnoliopsida</taxon>
        <taxon>eudicotyledons</taxon>
        <taxon>Gunneridae</taxon>
        <taxon>Pentapetalae</taxon>
        <taxon>rosids</taxon>
        <taxon>fabids</taxon>
        <taxon>Fabales</taxon>
        <taxon>Fabaceae</taxon>
        <taxon>Papilionoideae</taxon>
        <taxon>50 kb inversion clade</taxon>
        <taxon>NPAAA clade</taxon>
        <taxon>Hologalegina</taxon>
        <taxon>IRL clade</taxon>
        <taxon>Trifolieae</taxon>
        <taxon>Trifolium</taxon>
    </lineage>
</organism>
<proteinExistence type="predicted"/>
<dbReference type="InterPro" id="IPR035979">
    <property type="entry name" value="RBD_domain_sf"/>
</dbReference>
<feature type="non-terminal residue" evidence="1">
    <location>
        <position position="54"/>
    </location>
</feature>
<dbReference type="EMBL" id="LXQA011052941">
    <property type="protein sequence ID" value="MCI82844.1"/>
    <property type="molecule type" value="Genomic_DNA"/>
</dbReference>
<keyword evidence="1" id="KW-0648">Protein biosynthesis</keyword>
<sequence>MIANSDDKTVLATHLSRQTKEDTHLLELFKPIGYVRSAKLAIDHETGLGGGFGF</sequence>
<accession>A0A392V3E5</accession>
<keyword evidence="1" id="KW-0396">Initiation factor</keyword>
<dbReference type="Proteomes" id="UP000265520">
    <property type="component" value="Unassembled WGS sequence"/>
</dbReference>
<comment type="caution">
    <text evidence="1">The sequence shown here is derived from an EMBL/GenBank/DDBJ whole genome shotgun (WGS) entry which is preliminary data.</text>
</comment>
<name>A0A392V3E5_9FABA</name>
<dbReference type="AlphaFoldDB" id="A0A392V3E5"/>
<evidence type="ECO:0000313" key="2">
    <source>
        <dbReference type="Proteomes" id="UP000265520"/>
    </source>
</evidence>
<dbReference type="Gene3D" id="3.30.70.330">
    <property type="match status" value="1"/>
</dbReference>
<keyword evidence="2" id="KW-1185">Reference proteome</keyword>
<dbReference type="GO" id="GO:0003676">
    <property type="term" value="F:nucleic acid binding"/>
    <property type="evidence" value="ECO:0007669"/>
    <property type="project" value="InterPro"/>
</dbReference>
<evidence type="ECO:0000313" key="1">
    <source>
        <dbReference type="EMBL" id="MCI82844.1"/>
    </source>
</evidence>
<dbReference type="InterPro" id="IPR012677">
    <property type="entry name" value="Nucleotide-bd_a/b_plait_sf"/>
</dbReference>
<dbReference type="SUPFAM" id="SSF54928">
    <property type="entry name" value="RNA-binding domain, RBD"/>
    <property type="match status" value="1"/>
</dbReference>
<protein>
    <submittedName>
        <fullName evidence="1">Eukaryotic translation initiation factor 3 subunit G-like</fullName>
    </submittedName>
</protein>